<dbReference type="Proteomes" id="UP000784294">
    <property type="component" value="Unassembled WGS sequence"/>
</dbReference>
<feature type="non-terminal residue" evidence="1">
    <location>
        <position position="83"/>
    </location>
</feature>
<gene>
    <name evidence="1" type="ORF">PXEA_LOCUS22988</name>
</gene>
<proteinExistence type="predicted"/>
<keyword evidence="2" id="KW-1185">Reference proteome</keyword>
<protein>
    <submittedName>
        <fullName evidence="1">Uncharacterized protein</fullName>
    </submittedName>
</protein>
<reference evidence="1" key="1">
    <citation type="submission" date="2018-11" db="EMBL/GenBank/DDBJ databases">
        <authorList>
            <consortium name="Pathogen Informatics"/>
        </authorList>
    </citation>
    <scope>NUCLEOTIDE SEQUENCE</scope>
</reference>
<dbReference type="EMBL" id="CAAALY010104131">
    <property type="protein sequence ID" value="VEL29548.1"/>
    <property type="molecule type" value="Genomic_DNA"/>
</dbReference>
<dbReference type="AlphaFoldDB" id="A0A448X6U2"/>
<organism evidence="1 2">
    <name type="scientific">Protopolystoma xenopodis</name>
    <dbReference type="NCBI Taxonomy" id="117903"/>
    <lineage>
        <taxon>Eukaryota</taxon>
        <taxon>Metazoa</taxon>
        <taxon>Spiralia</taxon>
        <taxon>Lophotrochozoa</taxon>
        <taxon>Platyhelminthes</taxon>
        <taxon>Monogenea</taxon>
        <taxon>Polyopisthocotylea</taxon>
        <taxon>Polystomatidea</taxon>
        <taxon>Polystomatidae</taxon>
        <taxon>Protopolystoma</taxon>
    </lineage>
</organism>
<sequence>MGLCSSSSLFNEGIFLRIMHLYRRNAAKMRSDLIKLGKYSPMIISRSISAKMSSGQRLLLTRRMYGDRQQTMKKTSVVGRREQ</sequence>
<evidence type="ECO:0000313" key="1">
    <source>
        <dbReference type="EMBL" id="VEL29548.1"/>
    </source>
</evidence>
<comment type="caution">
    <text evidence="1">The sequence shown here is derived from an EMBL/GenBank/DDBJ whole genome shotgun (WGS) entry which is preliminary data.</text>
</comment>
<evidence type="ECO:0000313" key="2">
    <source>
        <dbReference type="Proteomes" id="UP000784294"/>
    </source>
</evidence>
<accession>A0A448X6U2</accession>
<name>A0A448X6U2_9PLAT</name>